<organism evidence="2">
    <name type="scientific">Candida tenuis (strain ATCC 10573 / BCRC 21748 / CBS 615 / JCM 9827 / NBRC 10315 / NRRL Y-1498 / VKM Y-70)</name>
    <name type="common">Yeast</name>
    <name type="synonym">Yamadazyma tenuis</name>
    <dbReference type="NCBI Taxonomy" id="590646"/>
    <lineage>
        <taxon>Eukaryota</taxon>
        <taxon>Fungi</taxon>
        <taxon>Dikarya</taxon>
        <taxon>Ascomycota</taxon>
        <taxon>Saccharomycotina</taxon>
        <taxon>Pichiomycetes</taxon>
        <taxon>Debaryomycetaceae</taxon>
        <taxon>Yamadazyma</taxon>
    </lineage>
</organism>
<sequence length="545" mass="63349">MLTQLSPVILDRVLEYVDPTSLVNLACTNYQFYSPCLAKLYREIVVFSTCSLVPKTHRKLSFNDKTVICGLSQCHDTVKNLKMVEVRLSALNSALSINSDLPNLVKKVSVFDTFNQAVDNEIVQLLGKISANVYVENDKLRKYLKSKISFNSIIVDHVSDFKDIDELDIRTGHCEQKQLFFSKKRSYVIQNPSFFSYLKKNSLKIFPTSINIDRNTELSVIDMQHLKNLEVSLDPHTNLDFITKSIDLYRLQKLSIVQPDLYDHNRNEKTDLKLIEWLSLHANEFRSLSYLSISYNPPLTGQIVDEFEGNYLKKIEVLETLVNVINTLATPKINLVLPNYLEVLSCYEQPMNNLMWNGCKCGYCSVWLEKLDDFVNFHKYFDESSNYWKDLNNAITLNSLAQNYRCRYLARNNFDMCGSVRFQNWDFHTNHFAPIQFQCCSLQTVYESEYNDGREIYFDTSSTQAPCQYRQLFIHLDICMVHYLQGIVNKLVRLDRGNAESFEITDGDINDGDEPINLQNLYVSGFRFAFDKEMNGTNFYESYYD</sequence>
<evidence type="ECO:0008006" key="3">
    <source>
        <dbReference type="Google" id="ProtNLM"/>
    </source>
</evidence>
<dbReference type="OrthoDB" id="3976101at2759"/>
<dbReference type="Proteomes" id="UP000000707">
    <property type="component" value="Unassembled WGS sequence"/>
</dbReference>
<evidence type="ECO:0000313" key="1">
    <source>
        <dbReference type="EMBL" id="EGV63729.1"/>
    </source>
</evidence>
<dbReference type="EMBL" id="GL996521">
    <property type="protein sequence ID" value="EGV63729.1"/>
    <property type="molecule type" value="Genomic_DNA"/>
</dbReference>
<proteinExistence type="predicted"/>
<name>G3B3T7_CANTC</name>
<dbReference type="AlphaFoldDB" id="G3B3T7"/>
<dbReference type="GeneID" id="18249788"/>
<dbReference type="HOGENOM" id="CLU_446963_0_0_1"/>
<evidence type="ECO:0000313" key="2">
    <source>
        <dbReference type="Proteomes" id="UP000000707"/>
    </source>
</evidence>
<reference evidence="1 2" key="1">
    <citation type="journal article" date="2011" name="Proc. Natl. Acad. Sci. U.S.A.">
        <title>Comparative genomics of xylose-fermenting fungi for enhanced biofuel production.</title>
        <authorList>
            <person name="Wohlbach D.J."/>
            <person name="Kuo A."/>
            <person name="Sato T.K."/>
            <person name="Potts K.M."/>
            <person name="Salamov A.A."/>
            <person name="LaButti K.M."/>
            <person name="Sun H."/>
            <person name="Clum A."/>
            <person name="Pangilinan J.L."/>
            <person name="Lindquist E.A."/>
            <person name="Lucas S."/>
            <person name="Lapidus A."/>
            <person name="Jin M."/>
            <person name="Gunawan C."/>
            <person name="Balan V."/>
            <person name="Dale B.E."/>
            <person name="Jeffries T.W."/>
            <person name="Zinkel R."/>
            <person name="Barry K.W."/>
            <person name="Grigoriev I.V."/>
            <person name="Gasch A.P."/>
        </authorList>
    </citation>
    <scope>NUCLEOTIDE SEQUENCE [LARGE SCALE GENOMIC DNA]</scope>
    <source>
        <strain evidence="2">ATCC 10573 / BCRC 21748 / CBS 615 / JCM 9827 / NBRC 10315 / NRRL Y-1498 / VKM Y-70</strain>
    </source>
</reference>
<dbReference type="KEGG" id="cten:18249788"/>
<gene>
    <name evidence="1" type="ORF">CANTEDRAFT_134312</name>
</gene>
<dbReference type="RefSeq" id="XP_006686043.1">
    <property type="nucleotide sequence ID" value="XM_006685980.1"/>
</dbReference>
<accession>G3B3T7</accession>
<keyword evidence="2" id="KW-1185">Reference proteome</keyword>
<dbReference type="eggNOG" id="ENOG502R4NW">
    <property type="taxonomic scope" value="Eukaryota"/>
</dbReference>
<protein>
    <recommendedName>
        <fullName evidence="3">F-box domain-containing protein</fullName>
    </recommendedName>
</protein>
<dbReference type="STRING" id="590646.G3B3T7"/>